<feature type="transmembrane region" description="Helical" evidence="1">
    <location>
        <begin position="24"/>
        <end position="44"/>
    </location>
</feature>
<keyword evidence="1" id="KW-1133">Transmembrane helix</keyword>
<dbReference type="Proteomes" id="UP001169862">
    <property type="component" value="Unassembled WGS sequence"/>
</dbReference>
<feature type="transmembrane region" description="Helical" evidence="1">
    <location>
        <begin position="265"/>
        <end position="284"/>
    </location>
</feature>
<protein>
    <submittedName>
        <fullName evidence="2">YjgN family protein</fullName>
    </submittedName>
</protein>
<accession>A0AAW7XKC7</accession>
<keyword evidence="1" id="KW-0812">Transmembrane</keyword>
<dbReference type="InterPro" id="IPR010295">
    <property type="entry name" value="DUF898"/>
</dbReference>
<dbReference type="RefSeq" id="WP_303551326.1">
    <property type="nucleotide sequence ID" value="NZ_JAUOPG010000009.1"/>
</dbReference>
<feature type="transmembrane region" description="Helical" evidence="1">
    <location>
        <begin position="317"/>
        <end position="339"/>
    </location>
</feature>
<dbReference type="Pfam" id="PF05987">
    <property type="entry name" value="DUF898"/>
    <property type="match status" value="1"/>
</dbReference>
<evidence type="ECO:0000313" key="2">
    <source>
        <dbReference type="EMBL" id="MDO6454570.1"/>
    </source>
</evidence>
<feature type="transmembrane region" description="Helical" evidence="1">
    <location>
        <begin position="140"/>
        <end position="165"/>
    </location>
</feature>
<dbReference type="EMBL" id="JAUOPG010000009">
    <property type="protein sequence ID" value="MDO6454570.1"/>
    <property type="molecule type" value="Genomic_DNA"/>
</dbReference>
<feature type="transmembrane region" description="Helical" evidence="1">
    <location>
        <begin position="171"/>
        <end position="189"/>
    </location>
</feature>
<proteinExistence type="predicted"/>
<evidence type="ECO:0000313" key="3">
    <source>
        <dbReference type="Proteomes" id="UP001169862"/>
    </source>
</evidence>
<feature type="transmembrane region" description="Helical" evidence="1">
    <location>
        <begin position="96"/>
        <end position="119"/>
    </location>
</feature>
<feature type="transmembrane region" description="Helical" evidence="1">
    <location>
        <begin position="224"/>
        <end position="253"/>
    </location>
</feature>
<organism evidence="2 3">
    <name type="scientific">Neptunomonas phycophila</name>
    <dbReference type="NCBI Taxonomy" id="1572645"/>
    <lineage>
        <taxon>Bacteria</taxon>
        <taxon>Pseudomonadati</taxon>
        <taxon>Pseudomonadota</taxon>
        <taxon>Gammaproteobacteria</taxon>
        <taxon>Oceanospirillales</taxon>
        <taxon>Oceanospirillaceae</taxon>
        <taxon>Neptunomonas</taxon>
    </lineage>
</organism>
<feature type="transmembrane region" description="Helical" evidence="1">
    <location>
        <begin position="73"/>
        <end position="90"/>
    </location>
</feature>
<comment type="caution">
    <text evidence="2">The sequence shown here is derived from an EMBL/GenBank/DDBJ whole genome shotgun (WGS) entry which is preliminary data.</text>
</comment>
<sequence>MSESIATQSATHPFEFKGAGGEFFKIWIVNVLLSVITLGIYSAWAKVRTNRYFYGNTFFDGSSFEYHATGWQIFKGRIIAAIAFAIYIIINQFFPLVGIGLTLILVLASPWIIWSSYRFHARMASYRQVRFSFDGGLGTVYKYILLLPFLPAVALGLIIGVAWLINGTVGGMVAMFLGPVAIISIYAMGPYIQALMYRYHVNNLHYGQGNFSANIRIGVFFKTYLVILGVFLLFAAIFGAIGFASGLGALFSLQNGSGSGLDSNLFNIAFLGGYLLVFAFSFWARSYMEARINNHVFNELKLDNALNLHSNLKVKSLFWIHLTNLFLVIFTIGLAIPFIKVRLAKYRANSTSGTLTQDLEHYVSLQQQKQSALGEELGGTFDIQGDLGLSL</sequence>
<evidence type="ECO:0000256" key="1">
    <source>
        <dbReference type="SAM" id="Phobius"/>
    </source>
</evidence>
<reference evidence="2" key="1">
    <citation type="submission" date="2023-07" db="EMBL/GenBank/DDBJ databases">
        <title>Genome content predicts the carbon catabolic preferences of heterotrophic bacteria.</title>
        <authorList>
            <person name="Gralka M."/>
        </authorList>
    </citation>
    <scope>NUCLEOTIDE SEQUENCE</scope>
    <source>
        <strain evidence="2">I2M16</strain>
    </source>
</reference>
<keyword evidence="1" id="KW-0472">Membrane</keyword>
<name>A0AAW7XKC7_9GAMM</name>
<dbReference type="AlphaFoldDB" id="A0AAW7XKC7"/>
<gene>
    <name evidence="2" type="ORF">Q4490_13430</name>
</gene>